<dbReference type="Pfam" id="PF13041">
    <property type="entry name" value="PPR_2"/>
    <property type="match status" value="3"/>
</dbReference>
<dbReference type="FunFam" id="1.25.40.10:FF:000125">
    <property type="entry name" value="Pentatricopeptide repeat-containing protein"/>
    <property type="match status" value="2"/>
</dbReference>
<feature type="repeat" description="PPR" evidence="2">
    <location>
        <begin position="78"/>
        <end position="108"/>
    </location>
</feature>
<dbReference type="InterPro" id="IPR002885">
    <property type="entry name" value="PPR_rpt"/>
</dbReference>
<accession>A0AAV9F9E3</accession>
<dbReference type="NCBIfam" id="TIGR00756">
    <property type="entry name" value="PPR"/>
    <property type="match status" value="10"/>
</dbReference>
<dbReference type="Proteomes" id="UP001180020">
    <property type="component" value="Unassembled WGS sequence"/>
</dbReference>
<feature type="repeat" description="PPR" evidence="2">
    <location>
        <begin position="172"/>
        <end position="206"/>
    </location>
</feature>
<evidence type="ECO:0000313" key="4">
    <source>
        <dbReference type="Proteomes" id="UP001180020"/>
    </source>
</evidence>
<keyword evidence="1" id="KW-0677">Repeat</keyword>
<dbReference type="InterPro" id="IPR011990">
    <property type="entry name" value="TPR-like_helical_dom_sf"/>
</dbReference>
<feature type="repeat" description="PPR" evidence="2">
    <location>
        <begin position="234"/>
        <end position="268"/>
    </location>
</feature>
<proteinExistence type="predicted"/>
<evidence type="ECO:0000256" key="1">
    <source>
        <dbReference type="ARBA" id="ARBA00022737"/>
    </source>
</evidence>
<gene>
    <name evidence="3" type="primary">PCMP-H18</name>
    <name evidence="3" type="ORF">QJS10_CPA02g01482</name>
</gene>
<dbReference type="PANTHER" id="PTHR47926">
    <property type="entry name" value="PENTATRICOPEPTIDE REPEAT-CONTAINING PROTEIN"/>
    <property type="match status" value="1"/>
</dbReference>
<dbReference type="PANTHER" id="PTHR47926:SF373">
    <property type="entry name" value="TETRATRICOPEPTIDE-LIKE HELICAL DOMAIN SUPERFAMILY, DYW DOMAIN-CONTAINING PROTEIN"/>
    <property type="match status" value="1"/>
</dbReference>
<dbReference type="PROSITE" id="PS51375">
    <property type="entry name" value="PPR"/>
    <property type="match status" value="7"/>
</dbReference>
<evidence type="ECO:0000256" key="2">
    <source>
        <dbReference type="PROSITE-ProRule" id="PRU00708"/>
    </source>
</evidence>
<organism evidence="3 4">
    <name type="scientific">Acorus calamus</name>
    <name type="common">Sweet flag</name>
    <dbReference type="NCBI Taxonomy" id="4465"/>
    <lineage>
        <taxon>Eukaryota</taxon>
        <taxon>Viridiplantae</taxon>
        <taxon>Streptophyta</taxon>
        <taxon>Embryophyta</taxon>
        <taxon>Tracheophyta</taxon>
        <taxon>Spermatophyta</taxon>
        <taxon>Magnoliopsida</taxon>
        <taxon>Liliopsida</taxon>
        <taxon>Acoraceae</taxon>
        <taxon>Acorus</taxon>
    </lineage>
</organism>
<dbReference type="GO" id="GO:0099402">
    <property type="term" value="P:plant organ development"/>
    <property type="evidence" value="ECO:0007669"/>
    <property type="project" value="UniProtKB-ARBA"/>
</dbReference>
<feature type="repeat" description="PPR" evidence="2">
    <location>
        <begin position="110"/>
        <end position="144"/>
    </location>
</feature>
<dbReference type="InterPro" id="IPR046848">
    <property type="entry name" value="E_motif"/>
</dbReference>
<reference evidence="3" key="2">
    <citation type="submission" date="2023-06" db="EMBL/GenBank/DDBJ databases">
        <authorList>
            <person name="Ma L."/>
            <person name="Liu K.-W."/>
            <person name="Li Z."/>
            <person name="Hsiao Y.-Y."/>
            <person name="Qi Y."/>
            <person name="Fu T."/>
            <person name="Tang G."/>
            <person name="Zhang D."/>
            <person name="Sun W.-H."/>
            <person name="Liu D.-K."/>
            <person name="Li Y."/>
            <person name="Chen G.-Z."/>
            <person name="Liu X.-D."/>
            <person name="Liao X.-Y."/>
            <person name="Jiang Y.-T."/>
            <person name="Yu X."/>
            <person name="Hao Y."/>
            <person name="Huang J."/>
            <person name="Zhao X.-W."/>
            <person name="Ke S."/>
            <person name="Chen Y.-Y."/>
            <person name="Wu W.-L."/>
            <person name="Hsu J.-L."/>
            <person name="Lin Y.-F."/>
            <person name="Huang M.-D."/>
            <person name="Li C.-Y."/>
            <person name="Huang L."/>
            <person name="Wang Z.-W."/>
            <person name="Zhao X."/>
            <person name="Zhong W.-Y."/>
            <person name="Peng D.-H."/>
            <person name="Ahmad S."/>
            <person name="Lan S."/>
            <person name="Zhang J.-S."/>
            <person name="Tsai W.-C."/>
            <person name="Van De Peer Y."/>
            <person name="Liu Z.-J."/>
        </authorList>
    </citation>
    <scope>NUCLEOTIDE SEQUENCE</scope>
    <source>
        <strain evidence="3">CP</strain>
        <tissue evidence="3">Leaves</tissue>
    </source>
</reference>
<dbReference type="GO" id="GO:0003723">
    <property type="term" value="F:RNA binding"/>
    <property type="evidence" value="ECO:0007669"/>
    <property type="project" value="InterPro"/>
</dbReference>
<sequence length="625" mass="70084">MLLRLVRFTVRKHPFRPSQPLSPPPPPPPPLTCFFSHHSSNTPIGSTLARSNYEITRLSRQGKLFEARRLFDRMPRKDVVTWTSLITAYVKCGSLDDARRLFDHPSAARNVVTWTSMLSGYARQGMLDRARDLFDTMPERNVVSYNTMISAYADAARVDDAFALFNEMPARNVVSYNAIVTALARSGRASDARAVFDRMPERDVVSWTAIIAGLSQNGRVDEARDLFDRAPGRNIVSWNAMLSGYAQNGRLREAMELFRRMPARDLQSWNAMVAGLIGNGDLGRARALFDKMRVRNVVTWTSMIEGYAREGRGDEAVRTFLLMLRDGIRANRATFVSVLGACSGRAGLCEGRQVHQMISKTRFEIDPHVVSALISMYSKCGEISVAREMFDRAERKDIVAWNGMIAAYAHHGCGREAMKLFEEMRSSQRLAPNEATYVGLLSACSHSGLVDEGLKRFNELVNDKSVEVREEHYACLVDLCGRAGRLDEAAEVVGRMKGNCGSACVWGALLGGCSYHGEERVGEVAAERLMEVEPENEGTYMILSNIYASKGRWKEAARVRLRMKEKGLKKRPGCSWIEVDNRVHVFVVMDKAHCCSDVIYRLIGELHCEMKGACEDCRFVEGDFL</sequence>
<feature type="repeat" description="PPR" evidence="2">
    <location>
        <begin position="397"/>
        <end position="427"/>
    </location>
</feature>
<dbReference type="Pfam" id="PF01535">
    <property type="entry name" value="PPR"/>
    <property type="match status" value="6"/>
</dbReference>
<dbReference type="Gene3D" id="1.25.40.10">
    <property type="entry name" value="Tetratricopeptide repeat domain"/>
    <property type="match status" value="4"/>
</dbReference>
<name>A0AAV9F9E3_ACOCL</name>
<dbReference type="EMBL" id="JAUJYO010000002">
    <property type="protein sequence ID" value="KAK1322648.1"/>
    <property type="molecule type" value="Genomic_DNA"/>
</dbReference>
<dbReference type="FunFam" id="1.25.40.10:FF:000158">
    <property type="entry name" value="pentatricopeptide repeat-containing protein At2g33680"/>
    <property type="match status" value="1"/>
</dbReference>
<comment type="caution">
    <text evidence="3">The sequence shown here is derived from an EMBL/GenBank/DDBJ whole genome shotgun (WGS) entry which is preliminary data.</text>
</comment>
<protein>
    <submittedName>
        <fullName evidence="3">Pentatricopeptide repeat-containing protein</fullName>
    </submittedName>
</protein>
<feature type="repeat" description="PPR" evidence="2">
    <location>
        <begin position="536"/>
        <end position="570"/>
    </location>
</feature>
<dbReference type="InterPro" id="IPR046960">
    <property type="entry name" value="PPR_At4g14850-like_plant"/>
</dbReference>
<dbReference type="SUPFAM" id="SSF48452">
    <property type="entry name" value="TPR-like"/>
    <property type="match status" value="1"/>
</dbReference>
<dbReference type="GO" id="GO:0009451">
    <property type="term" value="P:RNA modification"/>
    <property type="evidence" value="ECO:0007669"/>
    <property type="project" value="InterPro"/>
</dbReference>
<evidence type="ECO:0000313" key="3">
    <source>
        <dbReference type="EMBL" id="KAK1322648.1"/>
    </source>
</evidence>
<dbReference type="Pfam" id="PF20431">
    <property type="entry name" value="E_motif"/>
    <property type="match status" value="1"/>
</dbReference>
<dbReference type="AlphaFoldDB" id="A0AAV9F9E3"/>
<dbReference type="Pfam" id="PF12854">
    <property type="entry name" value="PPR_1"/>
    <property type="match status" value="1"/>
</dbReference>
<keyword evidence="4" id="KW-1185">Reference proteome</keyword>
<feature type="repeat" description="PPR" evidence="2">
    <location>
        <begin position="296"/>
        <end position="330"/>
    </location>
</feature>
<reference evidence="3" key="1">
    <citation type="journal article" date="2023" name="Nat. Commun.">
        <title>Diploid and tetraploid genomes of Acorus and the evolution of monocots.</title>
        <authorList>
            <person name="Ma L."/>
            <person name="Liu K.W."/>
            <person name="Li Z."/>
            <person name="Hsiao Y.Y."/>
            <person name="Qi Y."/>
            <person name="Fu T."/>
            <person name="Tang G.D."/>
            <person name="Zhang D."/>
            <person name="Sun W.H."/>
            <person name="Liu D.K."/>
            <person name="Li Y."/>
            <person name="Chen G.Z."/>
            <person name="Liu X.D."/>
            <person name="Liao X.Y."/>
            <person name="Jiang Y.T."/>
            <person name="Yu X."/>
            <person name="Hao Y."/>
            <person name="Huang J."/>
            <person name="Zhao X.W."/>
            <person name="Ke S."/>
            <person name="Chen Y.Y."/>
            <person name="Wu W.L."/>
            <person name="Hsu J.L."/>
            <person name="Lin Y.F."/>
            <person name="Huang M.D."/>
            <person name="Li C.Y."/>
            <person name="Huang L."/>
            <person name="Wang Z.W."/>
            <person name="Zhao X."/>
            <person name="Zhong W.Y."/>
            <person name="Peng D.H."/>
            <person name="Ahmad S."/>
            <person name="Lan S."/>
            <person name="Zhang J.S."/>
            <person name="Tsai W.C."/>
            <person name="Van de Peer Y."/>
            <person name="Liu Z.J."/>
        </authorList>
    </citation>
    <scope>NUCLEOTIDE SEQUENCE</scope>
    <source>
        <strain evidence="3">CP</strain>
    </source>
</reference>